<feature type="region of interest" description="Disordered" evidence="1">
    <location>
        <begin position="334"/>
        <end position="361"/>
    </location>
</feature>
<dbReference type="PATRIC" id="fig|106634.4.peg.1236"/>
<feature type="transmembrane region" description="Helical" evidence="2">
    <location>
        <begin position="30"/>
        <end position="47"/>
    </location>
</feature>
<keyword evidence="2" id="KW-0472">Membrane</keyword>
<dbReference type="STRING" id="106634.TVD_06045"/>
<sequence>MSPALKSALYATAFFLLSVLSFGVNDWFSLLMLLASIMFLYPTILVGQMTLRNVAKTAVQEDSALYAFLNKPKTVPQQLFSFVVAVVLGVSFLTVSKGIVINHGLLPVVFIVFFLAWWISGRLVAHPNLAVLEGRHLNRKALVATVSDEESSDRDGPSADVSFLSLFAAILVLNLLLAMLLSAKDLFTFFTTDVTISNFRSYAAGYGVEAGAFNSVSRVFINVYVLFESFKLAAANEIVSALGFDKSGSHSAYYLFYMLVLVFNVLKLLAFSVPLVFLQRGLLVWGFYIFEVPGKRVGRVVEPYMRWLISPIGRLISPFLQRVKRWFLGIDEEGSLADEGTPGGAGSRAGKRRSETKSGGE</sequence>
<evidence type="ECO:0000313" key="4">
    <source>
        <dbReference type="Proteomes" id="UP000064201"/>
    </source>
</evidence>
<feature type="transmembrane region" description="Helical" evidence="2">
    <location>
        <begin position="79"/>
        <end position="99"/>
    </location>
</feature>
<dbReference type="Proteomes" id="UP000064201">
    <property type="component" value="Chromosome"/>
</dbReference>
<accession>A0A0G3G7U7</accession>
<organism evidence="3 4">
    <name type="scientific">Thioalkalivibrio versutus</name>
    <dbReference type="NCBI Taxonomy" id="106634"/>
    <lineage>
        <taxon>Bacteria</taxon>
        <taxon>Pseudomonadati</taxon>
        <taxon>Pseudomonadota</taxon>
        <taxon>Gammaproteobacteria</taxon>
        <taxon>Chromatiales</taxon>
        <taxon>Ectothiorhodospiraceae</taxon>
        <taxon>Thioalkalivibrio</taxon>
    </lineage>
</organism>
<evidence type="ECO:0000256" key="1">
    <source>
        <dbReference type="SAM" id="MobiDB-lite"/>
    </source>
</evidence>
<keyword evidence="2" id="KW-0812">Transmembrane</keyword>
<dbReference type="AlphaFoldDB" id="A0A0G3G7U7"/>
<evidence type="ECO:0000256" key="2">
    <source>
        <dbReference type="SAM" id="Phobius"/>
    </source>
</evidence>
<evidence type="ECO:0000313" key="3">
    <source>
        <dbReference type="EMBL" id="AKJ94946.1"/>
    </source>
</evidence>
<gene>
    <name evidence="3" type="ORF">TVD_06045</name>
</gene>
<feature type="transmembrane region" description="Helical" evidence="2">
    <location>
        <begin position="254"/>
        <end position="278"/>
    </location>
</feature>
<dbReference type="RefSeq" id="WP_047251087.1">
    <property type="nucleotide sequence ID" value="NZ_CP011367.1"/>
</dbReference>
<reference evidence="3 4" key="1">
    <citation type="submission" date="2015-04" db="EMBL/GenBank/DDBJ databases">
        <title>Complete Sequence for the Genome of the Thioalkalivibrio versutus D301.</title>
        <authorList>
            <person name="Mu T."/>
            <person name="Zhou J."/>
            <person name="Xu X."/>
        </authorList>
    </citation>
    <scope>NUCLEOTIDE SEQUENCE [LARGE SCALE GENOMIC DNA]</scope>
    <source>
        <strain evidence="3 4">D301</strain>
    </source>
</reference>
<feature type="transmembrane region" description="Helical" evidence="2">
    <location>
        <begin position="7"/>
        <end position="24"/>
    </location>
</feature>
<proteinExistence type="predicted"/>
<name>A0A0G3G7U7_9GAMM</name>
<protein>
    <submittedName>
        <fullName evidence="3">Uncharacterized protein</fullName>
    </submittedName>
</protein>
<keyword evidence="4" id="KW-1185">Reference proteome</keyword>
<dbReference type="EMBL" id="CP011367">
    <property type="protein sequence ID" value="AKJ94946.1"/>
    <property type="molecule type" value="Genomic_DNA"/>
</dbReference>
<feature type="transmembrane region" description="Helical" evidence="2">
    <location>
        <begin position="105"/>
        <end position="125"/>
    </location>
</feature>
<feature type="compositionally biased region" description="Basic and acidic residues" evidence="1">
    <location>
        <begin position="352"/>
        <end position="361"/>
    </location>
</feature>
<dbReference type="KEGG" id="tvr:TVD_06045"/>
<keyword evidence="2" id="KW-1133">Transmembrane helix</keyword>
<feature type="transmembrane region" description="Helical" evidence="2">
    <location>
        <begin position="161"/>
        <end position="181"/>
    </location>
</feature>